<dbReference type="PANTHER" id="PTHR20883">
    <property type="entry name" value="PHYTANOYL-COA DIOXYGENASE DOMAIN CONTAINING 1"/>
    <property type="match status" value="1"/>
</dbReference>
<dbReference type="Gene3D" id="2.60.120.620">
    <property type="entry name" value="q2cbj1_9rhob like domain"/>
    <property type="match status" value="1"/>
</dbReference>
<dbReference type="SUPFAM" id="SSF51197">
    <property type="entry name" value="Clavaminate synthase-like"/>
    <property type="match status" value="1"/>
</dbReference>
<organism evidence="2 3">
    <name type="scientific">Cerasicoccus arenae</name>
    <dbReference type="NCBI Taxonomy" id="424488"/>
    <lineage>
        <taxon>Bacteria</taxon>
        <taxon>Pseudomonadati</taxon>
        <taxon>Verrucomicrobiota</taxon>
        <taxon>Opitutia</taxon>
        <taxon>Puniceicoccales</taxon>
        <taxon>Cerasicoccaceae</taxon>
        <taxon>Cerasicoccus</taxon>
    </lineage>
</organism>
<dbReference type="EMBL" id="BMXG01000017">
    <property type="protein sequence ID" value="GHC07406.1"/>
    <property type="molecule type" value="Genomic_DNA"/>
</dbReference>
<dbReference type="PANTHER" id="PTHR20883:SF48">
    <property type="entry name" value="ECTOINE DIOXYGENASE"/>
    <property type="match status" value="1"/>
</dbReference>
<dbReference type="AlphaFoldDB" id="A0A8J3DHD1"/>
<dbReference type="GO" id="GO:0005506">
    <property type="term" value="F:iron ion binding"/>
    <property type="evidence" value="ECO:0007669"/>
    <property type="project" value="UniProtKB-ARBA"/>
</dbReference>
<evidence type="ECO:0000256" key="1">
    <source>
        <dbReference type="ARBA" id="ARBA00001954"/>
    </source>
</evidence>
<protein>
    <recommendedName>
        <fullName evidence="4">Phytanoyl-CoA dioxygenase family protein</fullName>
    </recommendedName>
</protein>
<dbReference type="Pfam" id="PF05721">
    <property type="entry name" value="PhyH"/>
    <property type="match status" value="1"/>
</dbReference>
<dbReference type="InterPro" id="IPR008775">
    <property type="entry name" value="Phytyl_CoA_dOase-like"/>
</dbReference>
<accession>A0A8J3DHD1</accession>
<dbReference type="GO" id="GO:0016706">
    <property type="term" value="F:2-oxoglutarate-dependent dioxygenase activity"/>
    <property type="evidence" value="ECO:0007669"/>
    <property type="project" value="UniProtKB-ARBA"/>
</dbReference>
<reference evidence="2" key="1">
    <citation type="journal article" date="2014" name="Int. J. Syst. Evol. Microbiol.">
        <title>Complete genome sequence of Corynebacterium casei LMG S-19264T (=DSM 44701T), isolated from a smear-ripened cheese.</title>
        <authorList>
            <consortium name="US DOE Joint Genome Institute (JGI-PGF)"/>
            <person name="Walter F."/>
            <person name="Albersmeier A."/>
            <person name="Kalinowski J."/>
            <person name="Ruckert C."/>
        </authorList>
    </citation>
    <scope>NUCLEOTIDE SEQUENCE</scope>
    <source>
        <strain evidence="2">KCTC 12870</strain>
    </source>
</reference>
<comment type="caution">
    <text evidence="2">The sequence shown here is derived from an EMBL/GenBank/DDBJ whole genome shotgun (WGS) entry which is preliminary data.</text>
</comment>
<evidence type="ECO:0008006" key="4">
    <source>
        <dbReference type="Google" id="ProtNLM"/>
    </source>
</evidence>
<comment type="cofactor">
    <cofactor evidence="1">
        <name>Fe(2+)</name>
        <dbReference type="ChEBI" id="CHEBI:29033"/>
    </cofactor>
</comment>
<evidence type="ECO:0000313" key="3">
    <source>
        <dbReference type="Proteomes" id="UP000642829"/>
    </source>
</evidence>
<keyword evidence="3" id="KW-1185">Reference proteome</keyword>
<gene>
    <name evidence="2" type="ORF">GCM10007047_25720</name>
</gene>
<dbReference type="Proteomes" id="UP000642829">
    <property type="component" value="Unassembled WGS sequence"/>
</dbReference>
<proteinExistence type="predicted"/>
<evidence type="ECO:0000313" key="2">
    <source>
        <dbReference type="EMBL" id="GHC07406.1"/>
    </source>
</evidence>
<name>A0A8J3DHD1_9BACT</name>
<sequence length="288" mass="32590">MDAMNITAPPPFTTKTMQTPARSLDEKLSWTAHQATAKPLQFALTADELTRYHEQGFLVKRGLVADFAETMQTQADALLAMEELQVDGNLRLDLTRDARIWKIDPFADLHPFWSRLTRDRRIADVLATIYEGREPRLLKDKLIYKPPHSQGNALHQDYTWWQGLPTSAISVCIAIDYTTIANGATTLYPGLHKNGLINAPGELSFLDRKVVDGVEPEVVCAEPGDVIFFDCFTPHEAGPNTTDGFRRQIFLSYNDSADGEWHAAHYDHFFSYRIKGASEEDKVKKFFL</sequence>
<reference evidence="2" key="2">
    <citation type="submission" date="2020-09" db="EMBL/GenBank/DDBJ databases">
        <authorList>
            <person name="Sun Q."/>
            <person name="Kim S."/>
        </authorList>
    </citation>
    <scope>NUCLEOTIDE SEQUENCE</scope>
    <source>
        <strain evidence="2">KCTC 12870</strain>
    </source>
</reference>